<proteinExistence type="predicted"/>
<evidence type="ECO:0000313" key="1">
    <source>
        <dbReference type="EMBL" id="CAG8557001.1"/>
    </source>
</evidence>
<protein>
    <submittedName>
        <fullName evidence="1">24830_t:CDS:1</fullName>
    </submittedName>
</protein>
<evidence type="ECO:0000313" key="2">
    <source>
        <dbReference type="Proteomes" id="UP000789920"/>
    </source>
</evidence>
<keyword evidence="2" id="KW-1185">Reference proteome</keyword>
<comment type="caution">
    <text evidence="1">The sequence shown here is derived from an EMBL/GenBank/DDBJ whole genome shotgun (WGS) entry which is preliminary data.</text>
</comment>
<sequence length="97" mass="11293">MSIASLLSRKECLTTKARTGSLITVFNYFARFSNETEDYDRVFEWIPYDQLTKFKIIGKGGFGVVQQSTWLEGQIDQIIGWNSLRKQWERHGKTRVA</sequence>
<feature type="non-terminal residue" evidence="1">
    <location>
        <position position="97"/>
    </location>
</feature>
<dbReference type="Proteomes" id="UP000789920">
    <property type="component" value="Unassembled WGS sequence"/>
</dbReference>
<name>A0ACA9LYS7_9GLOM</name>
<organism evidence="1 2">
    <name type="scientific">Racocetra persica</name>
    <dbReference type="NCBI Taxonomy" id="160502"/>
    <lineage>
        <taxon>Eukaryota</taxon>
        <taxon>Fungi</taxon>
        <taxon>Fungi incertae sedis</taxon>
        <taxon>Mucoromycota</taxon>
        <taxon>Glomeromycotina</taxon>
        <taxon>Glomeromycetes</taxon>
        <taxon>Diversisporales</taxon>
        <taxon>Gigasporaceae</taxon>
        <taxon>Racocetra</taxon>
    </lineage>
</organism>
<accession>A0ACA9LYS7</accession>
<reference evidence="1" key="1">
    <citation type="submission" date="2021-06" db="EMBL/GenBank/DDBJ databases">
        <authorList>
            <person name="Kallberg Y."/>
            <person name="Tangrot J."/>
            <person name="Rosling A."/>
        </authorList>
    </citation>
    <scope>NUCLEOTIDE SEQUENCE</scope>
    <source>
        <strain evidence="1">MA461A</strain>
    </source>
</reference>
<gene>
    <name evidence="1" type="ORF">RPERSI_LOCUS4197</name>
</gene>
<dbReference type="EMBL" id="CAJVQC010005673">
    <property type="protein sequence ID" value="CAG8557001.1"/>
    <property type="molecule type" value="Genomic_DNA"/>
</dbReference>